<dbReference type="GO" id="GO:0032968">
    <property type="term" value="P:positive regulation of transcription elongation by RNA polymerase II"/>
    <property type="evidence" value="ECO:0007669"/>
    <property type="project" value="TreeGrafter"/>
</dbReference>
<feature type="compositionally biased region" description="Gly residues" evidence="13">
    <location>
        <begin position="1616"/>
        <end position="1625"/>
    </location>
</feature>
<feature type="compositionally biased region" description="Basic and acidic residues" evidence="13">
    <location>
        <begin position="764"/>
        <end position="791"/>
    </location>
</feature>
<comment type="catalytic activity">
    <reaction evidence="11">
        <text>[DNA-directed RNA polymerase] + ATP = phospho-[DNA-directed RNA polymerase] + ADP + H(+)</text>
        <dbReference type="Rhea" id="RHEA:10216"/>
        <dbReference type="Rhea" id="RHEA-COMP:11321"/>
        <dbReference type="Rhea" id="RHEA-COMP:11322"/>
        <dbReference type="ChEBI" id="CHEBI:15378"/>
        <dbReference type="ChEBI" id="CHEBI:30616"/>
        <dbReference type="ChEBI" id="CHEBI:43176"/>
        <dbReference type="ChEBI" id="CHEBI:68546"/>
        <dbReference type="ChEBI" id="CHEBI:456216"/>
        <dbReference type="EC" id="2.7.11.23"/>
    </reaction>
</comment>
<feature type="compositionally biased region" description="Low complexity" evidence="13">
    <location>
        <begin position="262"/>
        <end position="283"/>
    </location>
</feature>
<evidence type="ECO:0000256" key="2">
    <source>
        <dbReference type="ARBA" id="ARBA00006485"/>
    </source>
</evidence>
<feature type="compositionally biased region" description="Low complexity" evidence="13">
    <location>
        <begin position="469"/>
        <end position="478"/>
    </location>
</feature>
<keyword evidence="8" id="KW-0539">Nucleus</keyword>
<evidence type="ECO:0000256" key="11">
    <source>
        <dbReference type="ARBA" id="ARBA00049280"/>
    </source>
</evidence>
<dbReference type="PANTHER" id="PTHR24056">
    <property type="entry name" value="CELL DIVISION PROTEIN KINASE"/>
    <property type="match status" value="1"/>
</dbReference>
<feature type="compositionally biased region" description="Basic residues" evidence="13">
    <location>
        <begin position="531"/>
        <end position="569"/>
    </location>
</feature>
<dbReference type="KEGG" id="pmrn:116943756"/>
<feature type="region of interest" description="Disordered" evidence="13">
    <location>
        <begin position="1"/>
        <end position="836"/>
    </location>
</feature>
<feature type="domain" description="Protein kinase" evidence="14">
    <location>
        <begin position="854"/>
        <end position="1149"/>
    </location>
</feature>
<evidence type="ECO:0000256" key="13">
    <source>
        <dbReference type="SAM" id="MobiDB-lite"/>
    </source>
</evidence>
<dbReference type="InterPro" id="IPR000719">
    <property type="entry name" value="Prot_kinase_dom"/>
</dbReference>
<dbReference type="GO" id="GO:0008024">
    <property type="term" value="C:cyclin/CDK positive transcription elongation factor complex"/>
    <property type="evidence" value="ECO:0007669"/>
    <property type="project" value="TreeGrafter"/>
</dbReference>
<dbReference type="SUPFAM" id="SSF56112">
    <property type="entry name" value="Protein kinase-like (PK-like)"/>
    <property type="match status" value="1"/>
</dbReference>
<keyword evidence="3" id="KW-0723">Serine/threonine-protein kinase</keyword>
<feature type="compositionally biased region" description="Polar residues" evidence="13">
    <location>
        <begin position="450"/>
        <end position="463"/>
    </location>
</feature>
<evidence type="ECO:0000313" key="16">
    <source>
        <dbReference type="RefSeq" id="XP_032812836.1"/>
    </source>
</evidence>
<dbReference type="PROSITE" id="PS00107">
    <property type="entry name" value="PROTEIN_KINASE_ATP"/>
    <property type="match status" value="1"/>
</dbReference>
<keyword evidence="6" id="KW-0418">Kinase</keyword>
<feature type="compositionally biased region" description="Low complexity" evidence="13">
    <location>
        <begin position="601"/>
        <end position="613"/>
    </location>
</feature>
<feature type="compositionally biased region" description="Low complexity" evidence="13">
    <location>
        <begin position="154"/>
        <end position="165"/>
    </location>
</feature>
<dbReference type="PROSITE" id="PS50011">
    <property type="entry name" value="PROTEIN_KINASE_DOM"/>
    <property type="match status" value="1"/>
</dbReference>
<dbReference type="FunFam" id="3.30.200.20:FF:000074">
    <property type="entry name" value="cyclin-dependent kinase 12 isoform X2"/>
    <property type="match status" value="1"/>
</dbReference>
<evidence type="ECO:0000256" key="1">
    <source>
        <dbReference type="ARBA" id="ARBA00004123"/>
    </source>
</evidence>
<dbReference type="GO" id="GO:0008353">
    <property type="term" value="F:RNA polymerase II CTD heptapeptide repeat kinase activity"/>
    <property type="evidence" value="ECO:0007669"/>
    <property type="project" value="UniProtKB-EC"/>
</dbReference>
<feature type="compositionally biased region" description="Polar residues" evidence="13">
    <location>
        <begin position="1425"/>
        <end position="1435"/>
    </location>
</feature>
<dbReference type="RefSeq" id="XP_032812836.1">
    <property type="nucleotide sequence ID" value="XM_032956945.1"/>
</dbReference>
<dbReference type="Pfam" id="PF00069">
    <property type="entry name" value="Pkinase"/>
    <property type="match status" value="1"/>
</dbReference>
<feature type="compositionally biased region" description="Low complexity" evidence="13">
    <location>
        <begin position="296"/>
        <end position="325"/>
    </location>
</feature>
<dbReference type="Gene3D" id="3.30.200.20">
    <property type="entry name" value="Phosphorylase Kinase, domain 1"/>
    <property type="match status" value="1"/>
</dbReference>
<dbReference type="GO" id="GO:0005524">
    <property type="term" value="F:ATP binding"/>
    <property type="evidence" value="ECO:0007669"/>
    <property type="project" value="UniProtKB-UniRule"/>
</dbReference>
<name>A0AAJ7T9M2_PETMA</name>
<feature type="compositionally biased region" description="Basic residues" evidence="13">
    <location>
        <begin position="479"/>
        <end position="488"/>
    </location>
</feature>
<dbReference type="Proteomes" id="UP001318040">
    <property type="component" value="Chromosome 19"/>
</dbReference>
<feature type="compositionally biased region" description="Pro residues" evidence="13">
    <location>
        <begin position="751"/>
        <end position="761"/>
    </location>
</feature>
<feature type="compositionally biased region" description="Basic and acidic residues" evidence="13">
    <location>
        <begin position="168"/>
        <end position="196"/>
    </location>
</feature>
<evidence type="ECO:0000313" key="15">
    <source>
        <dbReference type="Proteomes" id="UP001318040"/>
    </source>
</evidence>
<proteinExistence type="inferred from homology"/>
<feature type="region of interest" description="Disordered" evidence="13">
    <location>
        <begin position="1598"/>
        <end position="1629"/>
    </location>
</feature>
<feature type="region of interest" description="Disordered" evidence="13">
    <location>
        <begin position="1349"/>
        <end position="1554"/>
    </location>
</feature>
<dbReference type="CDD" id="cd07864">
    <property type="entry name" value="STKc_CDK12"/>
    <property type="match status" value="1"/>
</dbReference>
<feature type="compositionally biased region" description="Basic and acidic residues" evidence="13">
    <location>
        <begin position="228"/>
        <end position="239"/>
    </location>
</feature>
<feature type="compositionally biased region" description="Gly residues" evidence="13">
    <location>
        <begin position="45"/>
        <end position="63"/>
    </location>
</feature>
<dbReference type="InterPro" id="IPR050108">
    <property type="entry name" value="CDK"/>
</dbReference>
<dbReference type="PROSITE" id="PS00108">
    <property type="entry name" value="PROTEIN_KINASE_ST"/>
    <property type="match status" value="1"/>
</dbReference>
<dbReference type="Gene3D" id="1.10.510.10">
    <property type="entry name" value="Transferase(Phosphotransferase) domain 1"/>
    <property type="match status" value="1"/>
</dbReference>
<feature type="compositionally biased region" description="Basic and acidic residues" evidence="13">
    <location>
        <begin position="18"/>
        <end position="29"/>
    </location>
</feature>
<keyword evidence="5 12" id="KW-0547">Nucleotide-binding</keyword>
<keyword evidence="4" id="KW-0808">Transferase</keyword>
<evidence type="ECO:0000256" key="9">
    <source>
        <dbReference type="ARBA" id="ARBA00047811"/>
    </source>
</evidence>
<feature type="compositionally biased region" description="Polar residues" evidence="13">
    <location>
        <begin position="580"/>
        <end position="589"/>
    </location>
</feature>
<dbReference type="PANTHER" id="PTHR24056:SF546">
    <property type="entry name" value="CYCLIN-DEPENDENT KINASE 12"/>
    <property type="match status" value="1"/>
</dbReference>
<feature type="compositionally biased region" description="Polar residues" evidence="13">
    <location>
        <begin position="419"/>
        <end position="430"/>
    </location>
</feature>
<evidence type="ECO:0000256" key="6">
    <source>
        <dbReference type="ARBA" id="ARBA00022777"/>
    </source>
</evidence>
<feature type="compositionally biased region" description="Basic and acidic residues" evidence="13">
    <location>
        <begin position="286"/>
        <end position="295"/>
    </location>
</feature>
<feature type="compositionally biased region" description="Basic and acidic residues" evidence="13">
    <location>
        <begin position="342"/>
        <end position="392"/>
    </location>
</feature>
<keyword evidence="7 12" id="KW-0067">ATP-binding</keyword>
<comment type="catalytic activity">
    <reaction evidence="9">
        <text>L-threonyl-[protein] + ATP = O-phospho-L-threonyl-[protein] + ADP + H(+)</text>
        <dbReference type="Rhea" id="RHEA:46608"/>
        <dbReference type="Rhea" id="RHEA-COMP:11060"/>
        <dbReference type="Rhea" id="RHEA-COMP:11605"/>
        <dbReference type="ChEBI" id="CHEBI:15378"/>
        <dbReference type="ChEBI" id="CHEBI:30013"/>
        <dbReference type="ChEBI" id="CHEBI:30616"/>
        <dbReference type="ChEBI" id="CHEBI:61977"/>
        <dbReference type="ChEBI" id="CHEBI:456216"/>
        <dbReference type="EC" id="2.7.11.22"/>
    </reaction>
</comment>
<comment type="similarity">
    <text evidence="2">Belongs to the protein kinase superfamily. CMGC Ser/Thr protein kinase family. CDC2/CDKX subfamily.</text>
</comment>
<feature type="compositionally biased region" description="Basic and acidic residues" evidence="13">
    <location>
        <begin position="102"/>
        <end position="112"/>
    </location>
</feature>
<dbReference type="InterPro" id="IPR008271">
    <property type="entry name" value="Ser/Thr_kinase_AS"/>
</dbReference>
<sequence length="1759" mass="189754">MPSSEVQQRRTRSPGQSRARERRTERSQGRDPGSGADGCGQETSSGGGVSDGGGGGGGGGGRRSGTTRPSSSSSSSKHKRQRRKESKEKQRQKQLQLLQHHHQQEVLRRVEVSSKVSLGRAVSLVEYDEITSPSEGQSRSPSPASLPPPPPLPATSSSCSASAAAGAKRSEKTKERHRSSRQDREHARRKERDAAKSKHRERTKDGGGGAAAAAGAASGGGSSSSVSKESRRHDRERESGAISRSRHQERASAKNAEQQDVAATPAPMATTTTIAASTSSSSSCSKAERNKEKEAAVSAASSRHSRSAAAASSSSSAAAAASAAAAEHEDNNGRPRQSSSSGKRDKEKEDKREEKPSRSGRDKRAKSKEPKPPQKPERESRKSHRSNKEAPKAYRTSPSPPQRHRSPSNPRRSPYRSYFSGNYNNYSPPGSNDVYSSKRRSSSPYYNNRLDSSPYSRSYQSPFSKRARSPSPYGASSSSKKRSPRYSRRSSPYDYGVRSPSPYKRRNDDSPGSDTRLVKGVPRTGSESKHKYVNSRYRRSALSRSRSPYHQRRSRSRSSSRRSRSRSRHSSYSPPLRRTIITTSLISELSKNKKPSTPRLTKPAAAATAATAKETARDSNARERHEEVKPVKTERHSPDPGVKQPAHNEKPAPKQQPPPPLPQEAPSKPDKEAAVLPKSEAQPPLPPLPPAVPSQDVAKTVKSEPTAPAPTPAPERTEKEKVKAKEGKEKEKVAQPAWANKDKVLTLPTYTLPPLPMPPMLPEDTARDSPLESRPRKPPKKESDSKPRRLLTDLPLPPELPGGDCSPALTKTPPGERTPPVQTPTRRRPKICGPRYGEIKGTEADWGKRCVDKFDIIGIIGEGTYGQVYKAKDKDTGKGELVALKKVRLDNEKEGFPITAIREIKILRQLNHRSIINMKEIVTDKEDAIDFKKDKGAFYLVFDYMDHDLMGLLESGLVSFSEDHIKSFMKQLMEGLDYCHRKNFLHRDIKCSNILLNNRGHIKLADFGLARLYSSEESRPYTNKVITLWYRPPELLLGEERYGPAIDVWSCGCILGELFTRKPIFQANQEMAQLELISRLCGTPCPAVWPDVIKLPYFHTMKPKKQYRRRLREEFSMLPTAALDLFDHMLALDPSKRCTAEQALQSDFLRDIDPYKMPPPDLPLWQDCHELWSKKRRRQKQAGGVEEAVAPKLTRKDGLSGGTADESRNNTPQKQPAPPNDSGIAAGQPQQLSAAELAILVNLLQSQATLSLAHLAQALNIQVTAEMRQLLSGLTLPLGLLGAVVRQQQQNSGGSGGSQGEAPRPPQPPPVAAQAPSNSQPPASGGHDGDAAQNVVALLLAQLLQGAGGQEAGGQQQQQGALGGNNPLPAPTAEQHKPPPPLPTTPSTPVTVAQSNSVPMRATEEAYPRQSYQHKPDSGSDGFSARSSAELSNVSPSPPDEQHQPALPPLPPSSAPHTPLHRPRTPQTQPQQQQQQRILPPNQRPPEPPEPPPPSSSDADFSGTGQDFREDSDGRPPLPGDPNAGVKAALMQLLVQHRQQQQGDGSGGAEDYDYDCRRQLPSDVFGGGGGAVGSSYSNEGYRSADRYGGSDHYSAAAEGYGSERSRHRIDSLGSTASGGGAGGGAYSDPYPPGAAASSFLSGGQALQQFLGDQDLRFEFGHRPSAESALRSAGKPHVYSDGPAYGAGGGGANSTAIGGAGQPAGAAVNASGLAHTPPGNVAAAAGVPAPASWGSPKTGIGFSHPAYGSDGNRNRGGYPY</sequence>
<dbReference type="GO" id="GO:0004693">
    <property type="term" value="F:cyclin-dependent protein serine/threonine kinase activity"/>
    <property type="evidence" value="ECO:0007669"/>
    <property type="project" value="UniProtKB-EC"/>
</dbReference>
<evidence type="ECO:0000256" key="7">
    <source>
        <dbReference type="ARBA" id="ARBA00022840"/>
    </source>
</evidence>
<dbReference type="InterPro" id="IPR011009">
    <property type="entry name" value="Kinase-like_dom_sf"/>
</dbReference>
<feature type="compositionally biased region" description="Pro residues" evidence="13">
    <location>
        <begin position="144"/>
        <end position="153"/>
    </location>
</feature>
<feature type="compositionally biased region" description="Low complexity" evidence="13">
    <location>
        <begin position="407"/>
        <end position="417"/>
    </location>
</feature>
<comment type="catalytic activity">
    <reaction evidence="10">
        <text>L-seryl-[protein] + ATP = O-phospho-L-seryl-[protein] + ADP + H(+)</text>
        <dbReference type="Rhea" id="RHEA:17989"/>
        <dbReference type="Rhea" id="RHEA-COMP:9863"/>
        <dbReference type="Rhea" id="RHEA-COMP:11604"/>
        <dbReference type="ChEBI" id="CHEBI:15378"/>
        <dbReference type="ChEBI" id="CHEBI:29999"/>
        <dbReference type="ChEBI" id="CHEBI:30616"/>
        <dbReference type="ChEBI" id="CHEBI:83421"/>
        <dbReference type="ChEBI" id="CHEBI:456216"/>
        <dbReference type="EC" id="2.7.11.22"/>
    </reaction>
</comment>
<feature type="compositionally biased region" description="Low complexity" evidence="13">
    <location>
        <begin position="1465"/>
        <end position="1481"/>
    </location>
</feature>
<gene>
    <name evidence="16" type="primary">LOC116943756</name>
</gene>
<evidence type="ECO:0000259" key="14">
    <source>
        <dbReference type="PROSITE" id="PS50011"/>
    </source>
</evidence>
<reference evidence="16" key="1">
    <citation type="submission" date="2025-08" db="UniProtKB">
        <authorList>
            <consortium name="RefSeq"/>
        </authorList>
    </citation>
    <scope>IDENTIFICATION</scope>
    <source>
        <tissue evidence="16">Sperm</tissue>
    </source>
</reference>
<dbReference type="InterPro" id="IPR017441">
    <property type="entry name" value="Protein_kinase_ATP_BS"/>
</dbReference>
<feature type="region of interest" description="Disordered" evidence="13">
    <location>
        <begin position="1288"/>
        <end position="1330"/>
    </location>
</feature>
<dbReference type="GO" id="GO:0030332">
    <property type="term" value="F:cyclin binding"/>
    <property type="evidence" value="ECO:0007669"/>
    <property type="project" value="TreeGrafter"/>
</dbReference>
<feature type="region of interest" description="Disordered" evidence="13">
    <location>
        <begin position="1176"/>
        <end position="1228"/>
    </location>
</feature>
<evidence type="ECO:0000256" key="3">
    <source>
        <dbReference type="ARBA" id="ARBA00022527"/>
    </source>
</evidence>
<evidence type="ECO:0000256" key="10">
    <source>
        <dbReference type="ARBA" id="ARBA00048367"/>
    </source>
</evidence>
<feature type="compositionally biased region" description="Pro residues" evidence="13">
    <location>
        <begin position="654"/>
        <end position="663"/>
    </location>
</feature>
<dbReference type="FunFam" id="1.10.510.10:FF:000102">
    <property type="entry name" value="cyclin-dependent kinase 12 isoform X1"/>
    <property type="match status" value="1"/>
</dbReference>
<evidence type="ECO:0000256" key="8">
    <source>
        <dbReference type="ARBA" id="ARBA00023242"/>
    </source>
</evidence>
<evidence type="ECO:0000256" key="4">
    <source>
        <dbReference type="ARBA" id="ARBA00022679"/>
    </source>
</evidence>
<feature type="compositionally biased region" description="Low complexity" evidence="13">
    <location>
        <begin position="1312"/>
        <end position="1324"/>
    </location>
</feature>
<feature type="compositionally biased region" description="Pro residues" evidence="13">
    <location>
        <begin position="1482"/>
        <end position="1495"/>
    </location>
</feature>
<protein>
    <submittedName>
        <fullName evidence="16">Cyclin-dependent kinase 12-like isoform X1</fullName>
    </submittedName>
</protein>
<dbReference type="SMART" id="SM00220">
    <property type="entry name" value="S_TKc"/>
    <property type="match status" value="1"/>
</dbReference>
<feature type="compositionally biased region" description="Low complexity" evidence="13">
    <location>
        <begin position="64"/>
        <end position="75"/>
    </location>
</feature>
<feature type="compositionally biased region" description="Basic and acidic residues" evidence="13">
    <location>
        <begin position="1601"/>
        <end position="1610"/>
    </location>
</feature>
<evidence type="ECO:0000256" key="12">
    <source>
        <dbReference type="PROSITE-ProRule" id="PRU10141"/>
    </source>
</evidence>
<feature type="compositionally biased region" description="Basic and acidic residues" evidence="13">
    <location>
        <begin position="614"/>
        <end position="638"/>
    </location>
</feature>
<keyword evidence="15" id="KW-1185">Reference proteome</keyword>
<feature type="binding site" evidence="12">
    <location>
        <position position="885"/>
    </location>
    <ligand>
        <name>ATP</name>
        <dbReference type="ChEBI" id="CHEBI:30616"/>
    </ligand>
</feature>
<feature type="compositionally biased region" description="Pro residues" evidence="13">
    <location>
        <begin position="683"/>
        <end position="692"/>
    </location>
</feature>
<comment type="subcellular location">
    <subcellularLocation>
        <location evidence="1">Nucleus</location>
    </subcellularLocation>
</comment>
<evidence type="ECO:0000256" key="5">
    <source>
        <dbReference type="ARBA" id="ARBA00022741"/>
    </source>
</evidence>
<accession>A0AAJ7T9M2</accession>
<organism evidence="15 16">
    <name type="scientific">Petromyzon marinus</name>
    <name type="common">Sea lamprey</name>
    <dbReference type="NCBI Taxonomy" id="7757"/>
    <lineage>
        <taxon>Eukaryota</taxon>
        <taxon>Metazoa</taxon>
        <taxon>Chordata</taxon>
        <taxon>Craniata</taxon>
        <taxon>Vertebrata</taxon>
        <taxon>Cyclostomata</taxon>
        <taxon>Hyperoartia</taxon>
        <taxon>Petromyzontiformes</taxon>
        <taxon>Petromyzontidae</taxon>
        <taxon>Petromyzon</taxon>
    </lineage>
</organism>
<feature type="compositionally biased region" description="Basic and acidic residues" evidence="13">
    <location>
        <begin position="715"/>
        <end position="733"/>
    </location>
</feature>